<proteinExistence type="predicted"/>
<evidence type="ECO:0000313" key="2">
    <source>
        <dbReference type="EnsemblPlants" id="PNT77252"/>
    </source>
</evidence>
<keyword evidence="3" id="KW-1185">Reference proteome</keyword>
<dbReference type="Proteomes" id="UP000008810">
    <property type="component" value="Chromosome 1"/>
</dbReference>
<dbReference type="EMBL" id="CM000880">
    <property type="protein sequence ID" value="PNT77252.1"/>
    <property type="molecule type" value="Genomic_DNA"/>
</dbReference>
<protein>
    <submittedName>
        <fullName evidence="1 2">Uncharacterized protein</fullName>
    </submittedName>
</protein>
<accession>A0A2K2DSK3</accession>
<sequence length="82" mass="9740">MALSDLYTFEFAHLQRKTMCVLNIYPHVSGIQLTRKESELRRANSGYTYAPNIQNSVSYLLLKHYRTLINHIIWIRFIIEPK</sequence>
<dbReference type="InParanoid" id="A0A2K2DSK3"/>
<dbReference type="AlphaFoldDB" id="A0A2K2DSK3"/>
<organism evidence="1">
    <name type="scientific">Brachypodium distachyon</name>
    <name type="common">Purple false brome</name>
    <name type="synonym">Trachynia distachya</name>
    <dbReference type="NCBI Taxonomy" id="15368"/>
    <lineage>
        <taxon>Eukaryota</taxon>
        <taxon>Viridiplantae</taxon>
        <taxon>Streptophyta</taxon>
        <taxon>Embryophyta</taxon>
        <taxon>Tracheophyta</taxon>
        <taxon>Spermatophyta</taxon>
        <taxon>Magnoliopsida</taxon>
        <taxon>Liliopsida</taxon>
        <taxon>Poales</taxon>
        <taxon>Poaceae</taxon>
        <taxon>BOP clade</taxon>
        <taxon>Pooideae</taxon>
        <taxon>Stipodae</taxon>
        <taxon>Brachypodieae</taxon>
        <taxon>Brachypodium</taxon>
    </lineage>
</organism>
<reference evidence="1 2" key="1">
    <citation type="journal article" date="2010" name="Nature">
        <title>Genome sequencing and analysis of the model grass Brachypodium distachyon.</title>
        <authorList>
            <consortium name="International Brachypodium Initiative"/>
        </authorList>
    </citation>
    <scope>NUCLEOTIDE SEQUENCE [LARGE SCALE GENOMIC DNA]</scope>
    <source>
        <strain evidence="1 2">Bd21</strain>
    </source>
</reference>
<name>A0A2K2DSK3_BRADI</name>
<dbReference type="EnsemblPlants" id="PNT77252">
    <property type="protein sequence ID" value="PNT77252"/>
    <property type="gene ID" value="BRADI_1g59995v3"/>
</dbReference>
<reference evidence="2" key="3">
    <citation type="submission" date="2018-08" db="UniProtKB">
        <authorList>
            <consortium name="EnsemblPlants"/>
        </authorList>
    </citation>
    <scope>IDENTIFICATION</scope>
    <source>
        <strain evidence="2">cv. Bd21</strain>
    </source>
</reference>
<evidence type="ECO:0000313" key="1">
    <source>
        <dbReference type="EMBL" id="PNT77252.1"/>
    </source>
</evidence>
<reference evidence="1" key="2">
    <citation type="submission" date="2017-06" db="EMBL/GenBank/DDBJ databases">
        <title>WGS assembly of Brachypodium distachyon.</title>
        <authorList>
            <consortium name="The International Brachypodium Initiative"/>
            <person name="Lucas S."/>
            <person name="Harmon-Smith M."/>
            <person name="Lail K."/>
            <person name="Tice H."/>
            <person name="Grimwood J."/>
            <person name="Bruce D."/>
            <person name="Barry K."/>
            <person name="Shu S."/>
            <person name="Lindquist E."/>
            <person name="Wang M."/>
            <person name="Pitluck S."/>
            <person name="Vogel J.P."/>
            <person name="Garvin D.F."/>
            <person name="Mockler T.C."/>
            <person name="Schmutz J."/>
            <person name="Rokhsar D."/>
            <person name="Bevan M.W."/>
        </authorList>
    </citation>
    <scope>NUCLEOTIDE SEQUENCE</scope>
    <source>
        <strain evidence="1">Bd21</strain>
    </source>
</reference>
<gene>
    <name evidence="1" type="ORF">BRADI_1g59995v3</name>
</gene>
<evidence type="ECO:0000313" key="3">
    <source>
        <dbReference type="Proteomes" id="UP000008810"/>
    </source>
</evidence>
<dbReference type="Gramene" id="PNT77252">
    <property type="protein sequence ID" value="PNT77252"/>
    <property type="gene ID" value="BRADI_1g59995v3"/>
</dbReference>